<evidence type="ECO:0000313" key="2">
    <source>
        <dbReference type="EMBL" id="PHH58507.1"/>
    </source>
</evidence>
<organism evidence="2 3">
    <name type="scientific">Ophiocordyceps australis</name>
    <dbReference type="NCBI Taxonomy" id="1399860"/>
    <lineage>
        <taxon>Eukaryota</taxon>
        <taxon>Fungi</taxon>
        <taxon>Dikarya</taxon>
        <taxon>Ascomycota</taxon>
        <taxon>Pezizomycotina</taxon>
        <taxon>Sordariomycetes</taxon>
        <taxon>Hypocreomycetidae</taxon>
        <taxon>Hypocreales</taxon>
        <taxon>Ophiocordycipitaceae</taxon>
        <taxon>Ophiocordyceps</taxon>
    </lineage>
</organism>
<evidence type="ECO:0000313" key="3">
    <source>
        <dbReference type="Proteomes" id="UP000226192"/>
    </source>
</evidence>
<comment type="caution">
    <text evidence="2">The sequence shown here is derived from an EMBL/GenBank/DDBJ whole genome shotgun (WGS) entry which is preliminary data.</text>
</comment>
<feature type="compositionally biased region" description="Basic and acidic residues" evidence="1">
    <location>
        <begin position="98"/>
        <end position="111"/>
    </location>
</feature>
<evidence type="ECO:0000256" key="1">
    <source>
        <dbReference type="SAM" id="MobiDB-lite"/>
    </source>
</evidence>
<accession>A0A2C5XPW3</accession>
<sequence length="244" mass="26540">MPSSDKKSRGRPLTRESPSAPSNGKTVPRPQALEPVAEPMDVDPAPRGSKEPEGLKDQLTLALHTKPLTGAEASGGKKGIDNTEKLPEVPGKAAVPSTRKEQRQNKKELKAARRARAKPSKDYVYKACWRVRHRREDYKVHVEAHNAALEKTLYADGTYLCFKIPAGVKNPSTADVASVVLQAIEKGPKPTEIGPLSGDSWYVRFQSIQAAQDADGSVGTFGAKDFQINEDIQVTLSLYLTNGL</sequence>
<dbReference type="EMBL" id="NJET01000437">
    <property type="protein sequence ID" value="PHH58507.1"/>
    <property type="molecule type" value="Genomic_DNA"/>
</dbReference>
<dbReference type="Proteomes" id="UP000226192">
    <property type="component" value="Unassembled WGS sequence"/>
</dbReference>
<dbReference type="OrthoDB" id="10335641at2759"/>
<feature type="compositionally biased region" description="Polar residues" evidence="1">
    <location>
        <begin position="16"/>
        <end position="25"/>
    </location>
</feature>
<dbReference type="AlphaFoldDB" id="A0A2C5XPW3"/>
<feature type="compositionally biased region" description="Basic and acidic residues" evidence="1">
    <location>
        <begin position="78"/>
        <end position="87"/>
    </location>
</feature>
<feature type="region of interest" description="Disordered" evidence="1">
    <location>
        <begin position="1"/>
        <end position="115"/>
    </location>
</feature>
<keyword evidence="3" id="KW-1185">Reference proteome</keyword>
<protein>
    <submittedName>
        <fullName evidence="2">Uncharacterized protein</fullName>
    </submittedName>
</protein>
<reference evidence="2 3" key="1">
    <citation type="submission" date="2017-06" db="EMBL/GenBank/DDBJ databases">
        <title>Ant-infecting Ophiocordyceps genomes reveal a high diversity of potential behavioral manipulation genes and a possible major role for enterotoxins.</title>
        <authorList>
            <person name="De Bekker C."/>
            <person name="Evans H.C."/>
            <person name="Brachmann A."/>
            <person name="Hughes D.P."/>
        </authorList>
    </citation>
    <scope>NUCLEOTIDE SEQUENCE [LARGE SCALE GENOMIC DNA]</scope>
    <source>
        <strain evidence="2 3">Map64</strain>
    </source>
</reference>
<name>A0A2C5XPW3_9HYPO</name>
<gene>
    <name evidence="2" type="ORF">CDD81_5547</name>
</gene>
<proteinExistence type="predicted"/>